<reference evidence="3 4" key="1">
    <citation type="journal article" date="2015" name="Genome Announc.">
        <title>Expanding the biotechnology potential of lactobacilli through comparative genomics of 213 strains and associated genera.</title>
        <authorList>
            <person name="Sun Z."/>
            <person name="Harris H.M."/>
            <person name="McCann A."/>
            <person name="Guo C."/>
            <person name="Argimon S."/>
            <person name="Zhang W."/>
            <person name="Yang X."/>
            <person name="Jeffery I.B."/>
            <person name="Cooney J.C."/>
            <person name="Kagawa T.F."/>
            <person name="Liu W."/>
            <person name="Song Y."/>
            <person name="Salvetti E."/>
            <person name="Wrobel A."/>
            <person name="Rasinkangas P."/>
            <person name="Parkhill J."/>
            <person name="Rea M.C."/>
            <person name="O'Sullivan O."/>
            <person name="Ritari J."/>
            <person name="Douillard F.P."/>
            <person name="Paul Ross R."/>
            <person name="Yang R."/>
            <person name="Briner A.E."/>
            <person name="Felis G.E."/>
            <person name="de Vos W.M."/>
            <person name="Barrangou R."/>
            <person name="Klaenhammer T.R."/>
            <person name="Caufield P.W."/>
            <person name="Cui Y."/>
            <person name="Zhang H."/>
            <person name="O'Toole P.W."/>
        </authorList>
    </citation>
    <scope>NUCLEOTIDE SEQUENCE [LARGE SCALE GENOMIC DNA]</scope>
    <source>
        <strain evidence="3 4">DSM 16045</strain>
    </source>
</reference>
<gene>
    <name evidence="3" type="ORF">FC60_GL001408</name>
</gene>
<feature type="domain" description="Flavodoxin-like fold" evidence="2">
    <location>
        <begin position="1"/>
        <end position="170"/>
    </location>
</feature>
<sequence length="173" mass="19783">MKTTVFAFHPHLNDGSKLNRALAQGAQEAGFEVRDEYQLYPDFKVDVKAEQEALEAADRIVLQFPIYWYQVPPLLKQWFDDVLEFGWIHGVNGRTLQDKELLLVPSFGAIGDDYTSDGRFEITVDEILKPIKTIKFHTGLKVVEPFVTTGVRDLNRPDVETRVKAYVARLSEN</sequence>
<dbReference type="InterPro" id="IPR029039">
    <property type="entry name" value="Flavoprotein-like_sf"/>
</dbReference>
<dbReference type="PANTHER" id="PTHR47307:SF1">
    <property type="entry name" value="GLUTATHIONE-REGULATED POTASSIUM-EFFLUX SYSTEM ANCILLARY PROTEIN KEFG"/>
    <property type="match status" value="1"/>
</dbReference>
<dbReference type="PANTHER" id="PTHR47307">
    <property type="entry name" value="GLUTATHIONE-REGULATED POTASSIUM-EFFLUX SYSTEM ANCILLARY PROTEIN KEFG"/>
    <property type="match status" value="1"/>
</dbReference>
<dbReference type="InterPro" id="IPR046980">
    <property type="entry name" value="KefG/KefF"/>
</dbReference>
<dbReference type="AlphaFoldDB" id="A0A0R1VC62"/>
<organism evidence="3 4">
    <name type="scientific">Limosilactobacillus gastricus DSM 16045</name>
    <dbReference type="NCBI Taxonomy" id="1423749"/>
    <lineage>
        <taxon>Bacteria</taxon>
        <taxon>Bacillati</taxon>
        <taxon>Bacillota</taxon>
        <taxon>Bacilli</taxon>
        <taxon>Lactobacillales</taxon>
        <taxon>Lactobacillaceae</taxon>
        <taxon>Limosilactobacillus</taxon>
    </lineage>
</organism>
<dbReference type="GO" id="GO:0003955">
    <property type="term" value="F:NAD(P)H dehydrogenase (quinone) activity"/>
    <property type="evidence" value="ECO:0007669"/>
    <property type="project" value="TreeGrafter"/>
</dbReference>
<name>A0A0R1VC62_9LACO</name>
<dbReference type="GO" id="GO:0009055">
    <property type="term" value="F:electron transfer activity"/>
    <property type="evidence" value="ECO:0007669"/>
    <property type="project" value="TreeGrafter"/>
</dbReference>
<accession>A0A0R1VC62</accession>
<dbReference type="SUPFAM" id="SSF52218">
    <property type="entry name" value="Flavoproteins"/>
    <property type="match status" value="1"/>
</dbReference>
<evidence type="ECO:0000256" key="1">
    <source>
        <dbReference type="ARBA" id="ARBA00023002"/>
    </source>
</evidence>
<dbReference type="Proteomes" id="UP000051739">
    <property type="component" value="Unassembled WGS sequence"/>
</dbReference>
<keyword evidence="4" id="KW-1185">Reference proteome</keyword>
<dbReference type="EMBL" id="AZFN01000005">
    <property type="protein sequence ID" value="KRM03112.1"/>
    <property type="molecule type" value="Genomic_DNA"/>
</dbReference>
<dbReference type="PATRIC" id="fig|1423749.3.peg.1452"/>
<dbReference type="GO" id="GO:0010181">
    <property type="term" value="F:FMN binding"/>
    <property type="evidence" value="ECO:0007669"/>
    <property type="project" value="TreeGrafter"/>
</dbReference>
<dbReference type="InterPro" id="IPR003680">
    <property type="entry name" value="Flavodoxin_fold"/>
</dbReference>
<dbReference type="RefSeq" id="WP_056936885.1">
    <property type="nucleotide sequence ID" value="NZ_AZFN01000005.1"/>
</dbReference>
<evidence type="ECO:0000313" key="3">
    <source>
        <dbReference type="EMBL" id="KRM03112.1"/>
    </source>
</evidence>
<evidence type="ECO:0000259" key="2">
    <source>
        <dbReference type="Pfam" id="PF02525"/>
    </source>
</evidence>
<dbReference type="Pfam" id="PF02525">
    <property type="entry name" value="Flavodoxin_2"/>
    <property type="match status" value="1"/>
</dbReference>
<protein>
    <submittedName>
        <fullName evidence="3">NAD(P)H oxidoreductase</fullName>
    </submittedName>
</protein>
<keyword evidence="1" id="KW-0560">Oxidoreductase</keyword>
<comment type="caution">
    <text evidence="3">The sequence shown here is derived from an EMBL/GenBank/DDBJ whole genome shotgun (WGS) entry which is preliminary data.</text>
</comment>
<proteinExistence type="predicted"/>
<dbReference type="Gene3D" id="3.40.50.360">
    <property type="match status" value="1"/>
</dbReference>
<evidence type="ECO:0000313" key="4">
    <source>
        <dbReference type="Proteomes" id="UP000051739"/>
    </source>
</evidence>